<sequence>MNGGRGTEARRRVAIVTGGSRGIGAAICKKLAANGLSVHLVYKNADGPAEQVAADITHAGGEVIVHKADVSLEGEVKSLIGKVLKSGDTIDVLVNNAAIIDDRLLAMTSLERWENVIRVNLTGPFLMCRAVLPSMLEQSWGRIINLSSNSVRIPGAGQSAYAASKGGVEALTRALAMEVGRKGIRVNTVAPGRVKTDMTENVANQLGGDSGPRWGVPEDLSGIVAFLASDEADYIQGQTITVDGGRLVMRSAKG</sequence>
<evidence type="ECO:0000313" key="5">
    <source>
        <dbReference type="Proteomes" id="UP001156627"/>
    </source>
</evidence>
<dbReference type="EMBL" id="BSOA01000013">
    <property type="protein sequence ID" value="GLQ87933.1"/>
    <property type="molecule type" value="Genomic_DNA"/>
</dbReference>
<feature type="domain" description="Ketoreductase" evidence="3">
    <location>
        <begin position="12"/>
        <end position="192"/>
    </location>
</feature>
<dbReference type="InterPro" id="IPR002347">
    <property type="entry name" value="SDR_fam"/>
</dbReference>
<comment type="caution">
    <text evidence="4">The sequence shown here is derived from an EMBL/GenBank/DDBJ whole genome shotgun (WGS) entry which is preliminary data.</text>
</comment>
<dbReference type="PRINTS" id="PR00081">
    <property type="entry name" value="GDHRDH"/>
</dbReference>
<dbReference type="Proteomes" id="UP001156627">
    <property type="component" value="Unassembled WGS sequence"/>
</dbReference>
<dbReference type="PANTHER" id="PTHR42879">
    <property type="entry name" value="3-OXOACYL-(ACYL-CARRIER-PROTEIN) REDUCTASE"/>
    <property type="match status" value="1"/>
</dbReference>
<name>A0ABQ5X8K5_9GAMM</name>
<dbReference type="InterPro" id="IPR020904">
    <property type="entry name" value="Sc_DH/Rdtase_CS"/>
</dbReference>
<dbReference type="Gene3D" id="3.40.50.720">
    <property type="entry name" value="NAD(P)-binding Rossmann-like Domain"/>
    <property type="match status" value="1"/>
</dbReference>
<dbReference type="SMART" id="SM00822">
    <property type="entry name" value="PKS_KR"/>
    <property type="match status" value="1"/>
</dbReference>
<dbReference type="InterPro" id="IPR050259">
    <property type="entry name" value="SDR"/>
</dbReference>
<accession>A0ABQ5X8K5</accession>
<gene>
    <name evidence="4" type="ORF">GCM10007898_15010</name>
</gene>
<comment type="similarity">
    <text evidence="1 2">Belongs to the short-chain dehydrogenases/reductases (SDR) family.</text>
</comment>
<dbReference type="PRINTS" id="PR00080">
    <property type="entry name" value="SDRFAMILY"/>
</dbReference>
<dbReference type="PROSITE" id="PS00061">
    <property type="entry name" value="ADH_SHORT"/>
    <property type="match status" value="1"/>
</dbReference>
<evidence type="ECO:0000259" key="3">
    <source>
        <dbReference type="SMART" id="SM00822"/>
    </source>
</evidence>
<evidence type="ECO:0000256" key="2">
    <source>
        <dbReference type="RuleBase" id="RU000363"/>
    </source>
</evidence>
<keyword evidence="5" id="KW-1185">Reference proteome</keyword>
<reference evidence="5" key="1">
    <citation type="journal article" date="2019" name="Int. J. Syst. Evol. Microbiol.">
        <title>The Global Catalogue of Microorganisms (GCM) 10K type strain sequencing project: providing services to taxonomists for standard genome sequencing and annotation.</title>
        <authorList>
            <consortium name="The Broad Institute Genomics Platform"/>
            <consortium name="The Broad Institute Genome Sequencing Center for Infectious Disease"/>
            <person name="Wu L."/>
            <person name="Ma J."/>
        </authorList>
    </citation>
    <scope>NUCLEOTIDE SEQUENCE [LARGE SCALE GENOMIC DNA]</scope>
    <source>
        <strain evidence="5">NBRC 111981</strain>
    </source>
</reference>
<dbReference type="InterPro" id="IPR057326">
    <property type="entry name" value="KR_dom"/>
</dbReference>
<dbReference type="PANTHER" id="PTHR42879:SF2">
    <property type="entry name" value="3-OXOACYL-[ACYL-CARRIER-PROTEIN] REDUCTASE FABG"/>
    <property type="match status" value="1"/>
</dbReference>
<protein>
    <submittedName>
        <fullName evidence="4">Beta-ketoacyl-ACP reductase</fullName>
    </submittedName>
</protein>
<dbReference type="Pfam" id="PF00106">
    <property type="entry name" value="adh_short"/>
    <property type="match status" value="1"/>
</dbReference>
<organism evidence="4 5">
    <name type="scientific">Dyella flagellata</name>
    <dbReference type="NCBI Taxonomy" id="1867833"/>
    <lineage>
        <taxon>Bacteria</taxon>
        <taxon>Pseudomonadati</taxon>
        <taxon>Pseudomonadota</taxon>
        <taxon>Gammaproteobacteria</taxon>
        <taxon>Lysobacterales</taxon>
        <taxon>Rhodanobacteraceae</taxon>
        <taxon>Dyella</taxon>
    </lineage>
</organism>
<proteinExistence type="inferred from homology"/>
<evidence type="ECO:0000256" key="1">
    <source>
        <dbReference type="ARBA" id="ARBA00006484"/>
    </source>
</evidence>
<dbReference type="InterPro" id="IPR036291">
    <property type="entry name" value="NAD(P)-bd_dom_sf"/>
</dbReference>
<dbReference type="SUPFAM" id="SSF51735">
    <property type="entry name" value="NAD(P)-binding Rossmann-fold domains"/>
    <property type="match status" value="1"/>
</dbReference>
<evidence type="ECO:0000313" key="4">
    <source>
        <dbReference type="EMBL" id="GLQ87933.1"/>
    </source>
</evidence>